<evidence type="ECO:0000313" key="2">
    <source>
        <dbReference type="Proteomes" id="UP000001933"/>
    </source>
</evidence>
<organism evidence="1 2">
    <name type="scientific">Syntrophus aciditrophicus (strain SB)</name>
    <dbReference type="NCBI Taxonomy" id="56780"/>
    <lineage>
        <taxon>Bacteria</taxon>
        <taxon>Pseudomonadati</taxon>
        <taxon>Thermodesulfobacteriota</taxon>
        <taxon>Syntrophia</taxon>
        <taxon>Syntrophales</taxon>
        <taxon>Syntrophaceae</taxon>
        <taxon>Syntrophus</taxon>
    </lineage>
</organism>
<dbReference type="InParanoid" id="Q2LQ07"/>
<sequence>MCVLNSDQLEPGMILAGPILMKNGMVLFGKGTELTEAYIERIRSMTLKGISIVERAPLYESREQLLEKLEARFRPVGQQPYMKMLKRLVEERILECDEQEKKEDSRGKSE</sequence>
<reference evidence="1 2" key="1">
    <citation type="journal article" date="2007" name="Proc. Natl. Acad. Sci. U.S.A.">
        <title>The genome of Syntrophus aciditrophicus: life at the thermodynamic limit of microbial growth.</title>
        <authorList>
            <person name="McInerney M.J."/>
            <person name="Rohlin L."/>
            <person name="Mouttaki H."/>
            <person name="Kim U."/>
            <person name="Krupp R.S."/>
            <person name="Rios-Hernandez L."/>
            <person name="Sieber J."/>
            <person name="Struchtemeyer C.G."/>
            <person name="Bhattacharyya A."/>
            <person name="Campbell J.W."/>
            <person name="Gunsalus R.P."/>
        </authorList>
    </citation>
    <scope>NUCLEOTIDE SEQUENCE [LARGE SCALE GENOMIC DNA]</scope>
    <source>
        <strain evidence="1 2">SB</strain>
    </source>
</reference>
<accession>Q2LQ07</accession>
<dbReference type="AlphaFoldDB" id="Q2LQ07"/>
<dbReference type="Proteomes" id="UP000001933">
    <property type="component" value="Chromosome"/>
</dbReference>
<dbReference type="OrthoDB" id="9799356at2"/>
<gene>
    <name evidence="1" type="ORF">SYN_03267</name>
</gene>
<evidence type="ECO:0000313" key="1">
    <source>
        <dbReference type="EMBL" id="ABC75948.1"/>
    </source>
</evidence>
<dbReference type="eggNOG" id="ENOG5031VJR">
    <property type="taxonomic scope" value="Bacteria"/>
</dbReference>
<dbReference type="STRING" id="56780.SYN_03267"/>
<keyword evidence="2" id="KW-1185">Reference proteome</keyword>
<name>Q2LQ07_SYNAS</name>
<protein>
    <submittedName>
        <fullName evidence="1">Hypothetical cytosolic protein</fullName>
    </submittedName>
</protein>
<dbReference type="EMBL" id="CP000252">
    <property type="protein sequence ID" value="ABC75948.1"/>
    <property type="molecule type" value="Genomic_DNA"/>
</dbReference>
<dbReference type="KEGG" id="sat:SYN_03267"/>
<dbReference type="RefSeq" id="WP_011415983.1">
    <property type="nucleotide sequence ID" value="NC_007759.1"/>
</dbReference>
<dbReference type="HOGENOM" id="CLU_2169793_0_0_7"/>
<proteinExistence type="predicted"/>